<evidence type="ECO:0008006" key="5">
    <source>
        <dbReference type="Google" id="ProtNLM"/>
    </source>
</evidence>
<organism evidence="3 4">
    <name type="scientific">Kwoniella dendrophila CBS 6074</name>
    <dbReference type="NCBI Taxonomy" id="1295534"/>
    <lineage>
        <taxon>Eukaryota</taxon>
        <taxon>Fungi</taxon>
        <taxon>Dikarya</taxon>
        <taxon>Basidiomycota</taxon>
        <taxon>Agaricomycotina</taxon>
        <taxon>Tremellomycetes</taxon>
        <taxon>Tremellales</taxon>
        <taxon>Cryptococcaceae</taxon>
        <taxon>Kwoniella</taxon>
    </lineage>
</organism>
<keyword evidence="1" id="KW-0175">Coiled coil</keyword>
<proteinExistence type="predicted"/>
<keyword evidence="4" id="KW-1185">Reference proteome</keyword>
<feature type="region of interest" description="Disordered" evidence="2">
    <location>
        <begin position="1"/>
        <end position="102"/>
    </location>
</feature>
<sequence length="830" mass="95387">MSPASGRKRYHPSPPSRFRARPPYSYSNRPIDSWRSTPHDLPSSRRSPSPRRPGPQEVPTGPRKFRRCEDVPVNDIQFSRYRSPPLHNGSRNHIEKPGQDQEIVGARPQMEDFAPRKRRTVNAESFFDDDPVASSSNFTSSAVKLEVTVDRPSYDMAIDIGNFGTDTSCLDFARSYKPEATPKQEVEPHKNPSKQDLFDFRITQITNLLYSAGFSGNNFLKSYLIRGDKNALDGFEKEAIGLQQADLISKELISNLRGQVSAANTIMQDSRVNTRRLELMSSVSKEKYKKAEIVLEQRAEKIVLLNKNLKEAKAQHEKEIGNWKDQSHRLLKDKDFLSEEKAALLEEGNLMEIELVNLKKNQASHQNQLLLKDIVQRQLEDELYCVKTEKVALEALHQTLSEHSVSEIRKLKQQISQLQDESNKSRSDLFEQRLKAVTEERDDVRIKLDLAQASETQYMNDNRNLASKKIELESQLLQQVAQNQLTTATSQGKIAIATAESDNLKEAMRTLQSDLHDLEELNKAANDSLDSWMEKFHNSEIVKSVLTKQLANLEKALAMRGQVCDSCTKVEKDTQSHSHIDTLKENESSLKTKIRSLENANKDLRSKSNLKKKTSPSPVPENTLISSLKQRLSQANERITNLRLELASKEELIEKNKDLKKSLNSRIDSIEKMNKDKDRQINNGKQKIKELLEKLNLEKNTSKVNLEKKDDLIKSLTENMENFQKTLDDLQLMNQHSTTYTQGECKSKLVQLENHISRMINIRKHFYDDISARCKYLESRKSNIRELSFNEKNQIEQTLIELERFLNRLKDMEKEETEINGLMCTLKKEI</sequence>
<dbReference type="RefSeq" id="XP_066072238.1">
    <property type="nucleotide sequence ID" value="XM_066216141.1"/>
</dbReference>
<feature type="compositionally biased region" description="Basic residues" evidence="2">
    <location>
        <begin position="1"/>
        <end position="11"/>
    </location>
</feature>
<gene>
    <name evidence="3" type="ORF">L201_000339</name>
</gene>
<dbReference type="GeneID" id="91091011"/>
<feature type="coiled-coil region" evidence="1">
    <location>
        <begin position="401"/>
        <end position="428"/>
    </location>
</feature>
<reference evidence="3 4" key="1">
    <citation type="submission" date="2024-01" db="EMBL/GenBank/DDBJ databases">
        <title>Comparative genomics of Cryptococcus and Kwoniella reveals pathogenesis evolution and contrasting modes of karyotype evolution via chromosome fusion or intercentromeric recombination.</title>
        <authorList>
            <person name="Coelho M.A."/>
            <person name="David-Palma M."/>
            <person name="Shea T."/>
            <person name="Bowers K."/>
            <person name="McGinley-Smith S."/>
            <person name="Mohammad A.W."/>
            <person name="Gnirke A."/>
            <person name="Yurkov A.M."/>
            <person name="Nowrousian M."/>
            <person name="Sun S."/>
            <person name="Cuomo C.A."/>
            <person name="Heitman J."/>
        </authorList>
    </citation>
    <scope>NUCLEOTIDE SEQUENCE [LARGE SCALE GENOMIC DNA]</scope>
    <source>
        <strain evidence="3 4">CBS 6074</strain>
    </source>
</reference>
<name>A0AAX4JLP3_9TREE</name>
<accession>A0AAX4JLP3</accession>
<dbReference type="Proteomes" id="UP001355207">
    <property type="component" value="Chromosome 1"/>
</dbReference>
<feature type="coiled-coil region" evidence="1">
    <location>
        <begin position="295"/>
        <end position="326"/>
    </location>
</feature>
<evidence type="ECO:0000313" key="3">
    <source>
        <dbReference type="EMBL" id="WWC85475.1"/>
    </source>
</evidence>
<evidence type="ECO:0000313" key="4">
    <source>
        <dbReference type="Proteomes" id="UP001355207"/>
    </source>
</evidence>
<evidence type="ECO:0000256" key="1">
    <source>
        <dbReference type="SAM" id="Coils"/>
    </source>
</evidence>
<dbReference type="EMBL" id="CP144098">
    <property type="protein sequence ID" value="WWC85475.1"/>
    <property type="molecule type" value="Genomic_DNA"/>
</dbReference>
<dbReference type="AlphaFoldDB" id="A0AAX4JLP3"/>
<feature type="coiled-coil region" evidence="1">
    <location>
        <begin position="494"/>
        <end position="535"/>
    </location>
</feature>
<protein>
    <recommendedName>
        <fullName evidence="5">Up-regulated during septation protein 1 domain-containing protein</fullName>
    </recommendedName>
</protein>
<evidence type="ECO:0000256" key="2">
    <source>
        <dbReference type="SAM" id="MobiDB-lite"/>
    </source>
</evidence>
<feature type="region of interest" description="Disordered" evidence="2">
    <location>
        <begin position="598"/>
        <end position="622"/>
    </location>
</feature>